<evidence type="ECO:0000256" key="1">
    <source>
        <dbReference type="ARBA" id="ARBA00010577"/>
    </source>
</evidence>
<name>A0ABU5LBK9_9GAMM</name>
<dbReference type="Gene3D" id="2.60.40.4070">
    <property type="match status" value="1"/>
</dbReference>
<keyword evidence="8" id="KW-1185">Reference proteome</keyword>
<sequence>MMRVDTSRAGGEGLSSAPQQNNSVSNLFLTLLVAQIQNQDPTNPTDSAEYINQLSMMSQMESMQGMKDTMTALFYANENLQMLGMSNLPGQRVFAESDRVQLAGQSVEGRLSLKHAADNVTLQITDSAGKVTTVDLGSQKPGDVPFTIDPAALGLADGEYSLNVVTDTAESDVGIEIAGIVNSVRFDAQTGAARLNITGLGEVDYSTLRQFDSKRDTSSRLIS</sequence>
<dbReference type="InterPro" id="IPR005648">
    <property type="entry name" value="FlgD"/>
</dbReference>
<evidence type="ECO:0000256" key="3">
    <source>
        <dbReference type="ARBA" id="ARBA00022795"/>
    </source>
</evidence>
<evidence type="ECO:0000256" key="5">
    <source>
        <dbReference type="RuleBase" id="RU362076"/>
    </source>
</evidence>
<comment type="similarity">
    <text evidence="1 5">Belongs to the FlgD family.</text>
</comment>
<reference evidence="8" key="1">
    <citation type="submission" date="2023-07" db="EMBL/GenBank/DDBJ databases">
        <title>Structural and functional analysis of rice phyllospheric bacteria for their antimicrobial properties and defense elicitation against blast disease.</title>
        <authorList>
            <person name="Sahu K.P."/>
            <person name="Asharani P."/>
            <person name="Kumar M."/>
            <person name="Reddy B."/>
            <person name="Kumar A."/>
        </authorList>
    </citation>
    <scope>NUCLEOTIDE SEQUENCE [LARGE SCALE GENOMIC DNA]</scope>
    <source>
        <strain evidence="8">OsEp_Plm_30P10</strain>
    </source>
</reference>
<keyword evidence="7" id="KW-0966">Cell projection</keyword>
<keyword evidence="7" id="KW-0969">Cilium</keyword>
<keyword evidence="7" id="KW-0282">Flagellum</keyword>
<dbReference type="InterPro" id="IPR025965">
    <property type="entry name" value="FlgD/Vpr_Ig-like"/>
</dbReference>
<accession>A0ABU5LBK9</accession>
<dbReference type="Pfam" id="PF03963">
    <property type="entry name" value="FlgD"/>
    <property type="match status" value="1"/>
</dbReference>
<evidence type="ECO:0000256" key="2">
    <source>
        <dbReference type="ARBA" id="ARBA00016013"/>
    </source>
</evidence>
<organism evidence="7 8">
    <name type="scientific">Pantoea eucrina</name>
    <dbReference type="NCBI Taxonomy" id="472693"/>
    <lineage>
        <taxon>Bacteria</taxon>
        <taxon>Pseudomonadati</taxon>
        <taxon>Pseudomonadota</taxon>
        <taxon>Gammaproteobacteria</taxon>
        <taxon>Enterobacterales</taxon>
        <taxon>Erwiniaceae</taxon>
        <taxon>Pantoea</taxon>
    </lineage>
</organism>
<proteinExistence type="inferred from homology"/>
<evidence type="ECO:0000259" key="6">
    <source>
        <dbReference type="Pfam" id="PF13860"/>
    </source>
</evidence>
<keyword evidence="3 5" id="KW-1005">Bacterial flagellum biogenesis</keyword>
<comment type="caution">
    <text evidence="7">The sequence shown here is derived from an EMBL/GenBank/DDBJ whole genome shotgun (WGS) entry which is preliminary data.</text>
</comment>
<dbReference type="RefSeq" id="WP_322541456.1">
    <property type="nucleotide sequence ID" value="NZ_JAOBTT010000001.1"/>
</dbReference>
<comment type="function">
    <text evidence="4 5">Required for flagellar hook formation. May act as a scaffolding protein.</text>
</comment>
<feature type="domain" description="FlgD/Vpr Ig-like" evidence="6">
    <location>
        <begin position="98"/>
        <end position="169"/>
    </location>
</feature>
<gene>
    <name evidence="7" type="primary">flgD</name>
    <name evidence="7" type="ORF">N4G40_03445</name>
</gene>
<dbReference type="EMBL" id="JAOBTT010000001">
    <property type="protein sequence ID" value="MDZ7277338.1"/>
    <property type="molecule type" value="Genomic_DNA"/>
</dbReference>
<evidence type="ECO:0000313" key="7">
    <source>
        <dbReference type="EMBL" id="MDZ7277338.1"/>
    </source>
</evidence>
<evidence type="ECO:0000256" key="4">
    <source>
        <dbReference type="ARBA" id="ARBA00024746"/>
    </source>
</evidence>
<dbReference type="Pfam" id="PF13860">
    <property type="entry name" value="FlgD_ig"/>
    <property type="match status" value="1"/>
</dbReference>
<protein>
    <recommendedName>
        <fullName evidence="2 5">Basal-body rod modification protein FlgD</fullName>
    </recommendedName>
</protein>
<dbReference type="Gene3D" id="2.30.30.910">
    <property type="match status" value="1"/>
</dbReference>
<dbReference type="Proteomes" id="UP001288620">
    <property type="component" value="Unassembled WGS sequence"/>
</dbReference>
<evidence type="ECO:0000313" key="8">
    <source>
        <dbReference type="Proteomes" id="UP001288620"/>
    </source>
</evidence>